<comment type="caution">
    <text evidence="1">The sequence shown here is derived from an EMBL/GenBank/DDBJ whole genome shotgun (WGS) entry which is preliminary data.</text>
</comment>
<dbReference type="RefSeq" id="WP_145225626.1">
    <property type="nucleotide sequence ID" value="NZ_VIVQ01000001.1"/>
</dbReference>
<dbReference type="InterPro" id="IPR008792">
    <property type="entry name" value="PQQD"/>
</dbReference>
<keyword evidence="2" id="KW-1185">Reference proteome</keyword>
<dbReference type="Gene3D" id="1.10.10.1150">
    <property type="entry name" value="Coenzyme PQQ synthesis protein D (PqqD)"/>
    <property type="match status" value="1"/>
</dbReference>
<dbReference type="Proteomes" id="UP000318297">
    <property type="component" value="Unassembled WGS sequence"/>
</dbReference>
<organism evidence="1 2">
    <name type="scientific">Rudaeicoccus suwonensis</name>
    <dbReference type="NCBI Taxonomy" id="657409"/>
    <lineage>
        <taxon>Bacteria</taxon>
        <taxon>Bacillati</taxon>
        <taxon>Actinomycetota</taxon>
        <taxon>Actinomycetes</taxon>
        <taxon>Micrococcales</taxon>
        <taxon>Dermacoccaceae</taxon>
        <taxon>Rudaeicoccus</taxon>
    </lineage>
</organism>
<sequence length="90" mass="9588">MTWQRPRDVAWVDQATSNAIAGFALTPGSGRITCMSGSGLLIWESAVEATSAAQIAQRIADVTGERASDIEHDIAAFVDQLVDAGLLEWV</sequence>
<name>A0A561E8Q1_9MICO</name>
<proteinExistence type="predicted"/>
<dbReference type="OrthoDB" id="4794282at2"/>
<gene>
    <name evidence="1" type="ORF">BKA23_0779</name>
</gene>
<protein>
    <submittedName>
        <fullName evidence="1">Coenzyme PQQ synthesis protein D (PqqD)</fullName>
    </submittedName>
</protein>
<evidence type="ECO:0000313" key="2">
    <source>
        <dbReference type="Proteomes" id="UP000318297"/>
    </source>
</evidence>
<evidence type="ECO:0000313" key="1">
    <source>
        <dbReference type="EMBL" id="TWE11983.1"/>
    </source>
</evidence>
<accession>A0A561E8Q1</accession>
<reference evidence="1 2" key="1">
    <citation type="submission" date="2019-06" db="EMBL/GenBank/DDBJ databases">
        <title>Sequencing the genomes of 1000 actinobacteria strains.</title>
        <authorList>
            <person name="Klenk H.-P."/>
        </authorList>
    </citation>
    <scope>NUCLEOTIDE SEQUENCE [LARGE SCALE GENOMIC DNA]</scope>
    <source>
        <strain evidence="1 2">DSM 19560</strain>
    </source>
</reference>
<dbReference type="AlphaFoldDB" id="A0A561E8Q1"/>
<dbReference type="InterPro" id="IPR041881">
    <property type="entry name" value="PqqD_sf"/>
</dbReference>
<dbReference type="Pfam" id="PF05402">
    <property type="entry name" value="PqqD"/>
    <property type="match status" value="1"/>
</dbReference>
<dbReference type="EMBL" id="VIVQ01000001">
    <property type="protein sequence ID" value="TWE11983.1"/>
    <property type="molecule type" value="Genomic_DNA"/>
</dbReference>